<keyword evidence="3" id="KW-1185">Reference proteome</keyword>
<name>A0ABP0YAH3_9ROSI</name>
<dbReference type="EMBL" id="OZ021736">
    <property type="protein sequence ID" value="CAK9315968.1"/>
    <property type="molecule type" value="Genomic_DNA"/>
</dbReference>
<proteinExistence type="predicted"/>
<accession>A0ABP0YAH3</accession>
<reference evidence="2 3" key="1">
    <citation type="submission" date="2024-03" db="EMBL/GenBank/DDBJ databases">
        <authorList>
            <person name="Gkanogiannis A."/>
            <person name="Becerra Lopez-Lavalle L."/>
        </authorList>
    </citation>
    <scope>NUCLEOTIDE SEQUENCE [LARGE SCALE GENOMIC DNA]</scope>
</reference>
<organism evidence="2 3">
    <name type="scientific">Citrullus colocynthis</name>
    <name type="common">colocynth</name>
    <dbReference type="NCBI Taxonomy" id="252529"/>
    <lineage>
        <taxon>Eukaryota</taxon>
        <taxon>Viridiplantae</taxon>
        <taxon>Streptophyta</taxon>
        <taxon>Embryophyta</taxon>
        <taxon>Tracheophyta</taxon>
        <taxon>Spermatophyta</taxon>
        <taxon>Magnoliopsida</taxon>
        <taxon>eudicotyledons</taxon>
        <taxon>Gunneridae</taxon>
        <taxon>Pentapetalae</taxon>
        <taxon>rosids</taxon>
        <taxon>fabids</taxon>
        <taxon>Cucurbitales</taxon>
        <taxon>Cucurbitaceae</taxon>
        <taxon>Benincaseae</taxon>
        <taxon>Citrullus</taxon>
    </lineage>
</organism>
<evidence type="ECO:0000313" key="3">
    <source>
        <dbReference type="Proteomes" id="UP001642487"/>
    </source>
</evidence>
<sequence length="73" mass="7851">MGVGIGVAMAGEEETEKLVKRDDEEGEGEGEGSVKCSNNGGVGFEGAEEKGQKGAFVRTRVRLKYPRWALICF</sequence>
<dbReference type="Proteomes" id="UP001642487">
    <property type="component" value="Chromosome 2"/>
</dbReference>
<gene>
    <name evidence="2" type="ORF">CITCOLO1_LOCUS7814</name>
</gene>
<feature type="region of interest" description="Disordered" evidence="1">
    <location>
        <begin position="1"/>
        <end position="40"/>
    </location>
</feature>
<evidence type="ECO:0000313" key="2">
    <source>
        <dbReference type="EMBL" id="CAK9315968.1"/>
    </source>
</evidence>
<evidence type="ECO:0000256" key="1">
    <source>
        <dbReference type="SAM" id="MobiDB-lite"/>
    </source>
</evidence>
<protein>
    <submittedName>
        <fullName evidence="2">Uncharacterized protein</fullName>
    </submittedName>
</protein>